<keyword evidence="1" id="KW-0597">Phosphoprotein</keyword>
<dbReference type="PRINTS" id="PR00344">
    <property type="entry name" value="BCTRLSENSOR"/>
</dbReference>
<evidence type="ECO:0000256" key="1">
    <source>
        <dbReference type="ARBA" id="ARBA00022553"/>
    </source>
</evidence>
<dbReference type="InterPro" id="IPR004358">
    <property type="entry name" value="Sig_transdc_His_kin-like_C"/>
</dbReference>
<dbReference type="Pfam" id="PF02518">
    <property type="entry name" value="HATPase_c"/>
    <property type="match status" value="1"/>
</dbReference>
<evidence type="ECO:0000256" key="4">
    <source>
        <dbReference type="ARBA" id="ARBA00022777"/>
    </source>
</evidence>
<keyword evidence="3" id="KW-0547">Nucleotide-binding</keyword>
<dbReference type="GO" id="GO:0005524">
    <property type="term" value="F:ATP binding"/>
    <property type="evidence" value="ECO:0007669"/>
    <property type="project" value="UniProtKB-KW"/>
</dbReference>
<reference evidence="8" key="1">
    <citation type="submission" date="2018-06" db="EMBL/GenBank/DDBJ databases">
        <authorList>
            <person name="Zhirakovskaya E."/>
        </authorList>
    </citation>
    <scope>NUCLEOTIDE SEQUENCE</scope>
</reference>
<evidence type="ECO:0000256" key="3">
    <source>
        <dbReference type="ARBA" id="ARBA00022741"/>
    </source>
</evidence>
<keyword evidence="6" id="KW-0902">Two-component regulatory system</keyword>
<dbReference type="EMBL" id="UOGH01000004">
    <property type="protein sequence ID" value="VAX26581.1"/>
    <property type="molecule type" value="Genomic_DNA"/>
</dbReference>
<dbReference type="SMART" id="SM00387">
    <property type="entry name" value="HATPase_c"/>
    <property type="match status" value="1"/>
</dbReference>
<accession>A0A3B1CJ24</accession>
<dbReference type="PANTHER" id="PTHR43065:SF10">
    <property type="entry name" value="PEROXIDE STRESS-ACTIVATED HISTIDINE KINASE MAK3"/>
    <property type="match status" value="1"/>
</dbReference>
<gene>
    <name evidence="8" type="ORF">MNBD_NITROSPIRAE02-1306</name>
</gene>
<organism evidence="8">
    <name type="scientific">hydrothermal vent metagenome</name>
    <dbReference type="NCBI Taxonomy" id="652676"/>
    <lineage>
        <taxon>unclassified sequences</taxon>
        <taxon>metagenomes</taxon>
        <taxon>ecological metagenomes</taxon>
    </lineage>
</organism>
<evidence type="ECO:0000313" key="8">
    <source>
        <dbReference type="EMBL" id="VAX26581.1"/>
    </source>
</evidence>
<dbReference type="PANTHER" id="PTHR43065">
    <property type="entry name" value="SENSOR HISTIDINE KINASE"/>
    <property type="match status" value="1"/>
</dbReference>
<name>A0A3B1CJ24_9ZZZZ</name>
<dbReference type="InterPro" id="IPR003594">
    <property type="entry name" value="HATPase_dom"/>
</dbReference>
<dbReference type="InterPro" id="IPR036890">
    <property type="entry name" value="HATPase_C_sf"/>
</dbReference>
<dbReference type="AlphaFoldDB" id="A0A3B1CJ24"/>
<evidence type="ECO:0000256" key="2">
    <source>
        <dbReference type="ARBA" id="ARBA00022679"/>
    </source>
</evidence>
<evidence type="ECO:0000256" key="5">
    <source>
        <dbReference type="ARBA" id="ARBA00022840"/>
    </source>
</evidence>
<proteinExistence type="predicted"/>
<feature type="domain" description="Histidine kinase" evidence="7">
    <location>
        <begin position="1"/>
        <end position="100"/>
    </location>
</feature>
<sequence length="187" mass="20057">MHILDIALNSIDAGANRIVISIEEDTGGDILRLTIKDNGRGMDTDTLKSLTDPFFTTKGKKTGLGIPLLAQSAREAGGNITVHSEAGKGTTLQATFSLSHIDRKPLGDLTSTIVTLIAGNPDIDLIFKYRIDNNEYTLNTAEIKRQLGEVPINYPGVLSVLRNDISAGITRLGKGGRDEHGEGSCNR</sequence>
<evidence type="ECO:0000256" key="6">
    <source>
        <dbReference type="ARBA" id="ARBA00023012"/>
    </source>
</evidence>
<protein>
    <recommendedName>
        <fullName evidence="7">Histidine kinase domain-containing protein</fullName>
    </recommendedName>
</protein>
<keyword evidence="2" id="KW-0808">Transferase</keyword>
<evidence type="ECO:0000259" key="7">
    <source>
        <dbReference type="PROSITE" id="PS50109"/>
    </source>
</evidence>
<dbReference type="PROSITE" id="PS50109">
    <property type="entry name" value="HIS_KIN"/>
    <property type="match status" value="1"/>
</dbReference>
<dbReference type="SUPFAM" id="SSF55874">
    <property type="entry name" value="ATPase domain of HSP90 chaperone/DNA topoisomerase II/histidine kinase"/>
    <property type="match status" value="1"/>
</dbReference>
<keyword evidence="4" id="KW-0418">Kinase</keyword>
<keyword evidence="5" id="KW-0067">ATP-binding</keyword>
<dbReference type="GO" id="GO:0000160">
    <property type="term" value="P:phosphorelay signal transduction system"/>
    <property type="evidence" value="ECO:0007669"/>
    <property type="project" value="UniProtKB-KW"/>
</dbReference>
<dbReference type="Gene3D" id="3.30.565.10">
    <property type="entry name" value="Histidine kinase-like ATPase, C-terminal domain"/>
    <property type="match status" value="1"/>
</dbReference>
<dbReference type="InterPro" id="IPR005467">
    <property type="entry name" value="His_kinase_dom"/>
</dbReference>
<dbReference type="GO" id="GO:0016301">
    <property type="term" value="F:kinase activity"/>
    <property type="evidence" value="ECO:0007669"/>
    <property type="project" value="UniProtKB-KW"/>
</dbReference>